<evidence type="ECO:0000313" key="2">
    <source>
        <dbReference type="Proteomes" id="UP001320706"/>
    </source>
</evidence>
<reference evidence="1" key="1">
    <citation type="submission" date="2024-02" db="EMBL/GenBank/DDBJ databases">
        <title>Metagenome Assembled Genome of Zalaria obscura JY119.</title>
        <authorList>
            <person name="Vighnesh L."/>
            <person name="Jagadeeshwari U."/>
            <person name="Venkata Ramana C."/>
            <person name="Sasikala C."/>
        </authorList>
    </citation>
    <scope>NUCLEOTIDE SEQUENCE</scope>
    <source>
        <strain evidence="1">JY119</strain>
    </source>
</reference>
<proteinExistence type="predicted"/>
<dbReference type="Proteomes" id="UP001320706">
    <property type="component" value="Unassembled WGS sequence"/>
</dbReference>
<protein>
    <submittedName>
        <fullName evidence="1">Uncharacterized protein</fullName>
    </submittedName>
</protein>
<sequence length="92" mass="9709">MGRGRLLRCGMARMRWTDTVSKCGVLGMGISPLVGGLLDSGHSTYPNDPVPKMARKLKASTLTNAAVSSSSALNAPNPHGKQPKYLCSYSMG</sequence>
<name>A0ACC3SCT2_9PEZI</name>
<dbReference type="EMBL" id="JAMKPW020000019">
    <property type="protein sequence ID" value="KAK8208022.1"/>
    <property type="molecule type" value="Genomic_DNA"/>
</dbReference>
<evidence type="ECO:0000313" key="1">
    <source>
        <dbReference type="EMBL" id="KAK8208022.1"/>
    </source>
</evidence>
<organism evidence="1 2">
    <name type="scientific">Zalaria obscura</name>
    <dbReference type="NCBI Taxonomy" id="2024903"/>
    <lineage>
        <taxon>Eukaryota</taxon>
        <taxon>Fungi</taxon>
        <taxon>Dikarya</taxon>
        <taxon>Ascomycota</taxon>
        <taxon>Pezizomycotina</taxon>
        <taxon>Dothideomycetes</taxon>
        <taxon>Dothideomycetidae</taxon>
        <taxon>Dothideales</taxon>
        <taxon>Zalariaceae</taxon>
        <taxon>Zalaria</taxon>
    </lineage>
</organism>
<accession>A0ACC3SCT2</accession>
<keyword evidence="2" id="KW-1185">Reference proteome</keyword>
<comment type="caution">
    <text evidence="1">The sequence shown here is derived from an EMBL/GenBank/DDBJ whole genome shotgun (WGS) entry which is preliminary data.</text>
</comment>
<gene>
    <name evidence="1" type="ORF">M8818_004060</name>
</gene>